<protein>
    <recommendedName>
        <fullName evidence="1">Retrotransposon gag domain-containing protein</fullName>
    </recommendedName>
</protein>
<evidence type="ECO:0000259" key="1">
    <source>
        <dbReference type="Pfam" id="PF03732"/>
    </source>
</evidence>
<reference evidence="2 3" key="1">
    <citation type="submission" date="2019-08" db="EMBL/GenBank/DDBJ databases">
        <title>Draft genome sequences of two oriental melons (Cucumis melo L. var makuwa).</title>
        <authorList>
            <person name="Kwon S.-Y."/>
        </authorList>
    </citation>
    <scope>NUCLEOTIDE SEQUENCE [LARGE SCALE GENOMIC DNA]</scope>
    <source>
        <strain evidence="3">cv. Chang Bougi</strain>
        <tissue evidence="2">Leaf</tissue>
    </source>
</reference>
<name>A0A5D3BWX9_CUCMM</name>
<organism evidence="2 3">
    <name type="scientific">Cucumis melo var. makuwa</name>
    <name type="common">Oriental melon</name>
    <dbReference type="NCBI Taxonomy" id="1194695"/>
    <lineage>
        <taxon>Eukaryota</taxon>
        <taxon>Viridiplantae</taxon>
        <taxon>Streptophyta</taxon>
        <taxon>Embryophyta</taxon>
        <taxon>Tracheophyta</taxon>
        <taxon>Spermatophyta</taxon>
        <taxon>Magnoliopsida</taxon>
        <taxon>eudicotyledons</taxon>
        <taxon>Gunneridae</taxon>
        <taxon>Pentapetalae</taxon>
        <taxon>rosids</taxon>
        <taxon>fabids</taxon>
        <taxon>Cucurbitales</taxon>
        <taxon>Cucurbitaceae</taxon>
        <taxon>Benincaseae</taxon>
        <taxon>Cucumis</taxon>
    </lineage>
</organism>
<dbReference type="PANTHER" id="PTHR34482:SF36">
    <property type="entry name" value="RETROTRANSPOSON GAG DOMAIN-CONTAINING PROTEIN"/>
    <property type="match status" value="1"/>
</dbReference>
<gene>
    <name evidence="2" type="ORF">E5676_scaffold24967G00130</name>
</gene>
<dbReference type="AlphaFoldDB" id="A0A5D3BWX9"/>
<dbReference type="Proteomes" id="UP000321947">
    <property type="component" value="Unassembled WGS sequence"/>
</dbReference>
<dbReference type="PANTHER" id="PTHR34482">
    <property type="entry name" value="DNA DAMAGE-INDUCIBLE PROTEIN 1-LIKE"/>
    <property type="match status" value="1"/>
</dbReference>
<dbReference type="InterPro" id="IPR005162">
    <property type="entry name" value="Retrotrans_gag_dom"/>
</dbReference>
<comment type="caution">
    <text evidence="2">The sequence shown here is derived from an EMBL/GenBank/DDBJ whole genome shotgun (WGS) entry which is preliminary data.</text>
</comment>
<accession>A0A5D3BWX9</accession>
<feature type="domain" description="Retrotransposon gag" evidence="1">
    <location>
        <begin position="87"/>
        <end position="183"/>
    </location>
</feature>
<evidence type="ECO:0000313" key="2">
    <source>
        <dbReference type="EMBL" id="TYK04211.1"/>
    </source>
</evidence>
<sequence length="207" mass="23804">MAPRGRPRRARQVVIDVPATGSANRLQRLDEMSSNPPNPMGKTIKRLKALGVMSFEGITNPADVDEWLSLIVMCFEVIECSEEKKVKLATFLLQSIAKDWWTFHVARVGGTKYVMWEEFRKALRDKFYPCSFCDEKRKKFMSLLQGDMTVVEYEKIFTELAKYTVDFVIDEVDKCKQFGEGLRIEIRAPITASINWSDFSKLVDVAM</sequence>
<proteinExistence type="predicted"/>
<dbReference type="EMBL" id="SSTD01014588">
    <property type="protein sequence ID" value="TYK04211.1"/>
    <property type="molecule type" value="Genomic_DNA"/>
</dbReference>
<evidence type="ECO:0000313" key="3">
    <source>
        <dbReference type="Proteomes" id="UP000321947"/>
    </source>
</evidence>
<dbReference type="Pfam" id="PF03732">
    <property type="entry name" value="Retrotrans_gag"/>
    <property type="match status" value="1"/>
</dbReference>